<comment type="similarity">
    <text evidence="4">Belongs to the methyl-accepting chemotaxis (MCP) protein family.</text>
</comment>
<dbReference type="InterPro" id="IPR004089">
    <property type="entry name" value="MCPsignal_dom"/>
</dbReference>
<evidence type="ECO:0000256" key="1">
    <source>
        <dbReference type="ARBA" id="ARBA00022692"/>
    </source>
</evidence>
<feature type="region of interest" description="Disordered" evidence="6">
    <location>
        <begin position="1"/>
        <end position="23"/>
    </location>
</feature>
<keyword evidence="11" id="KW-1185">Reference proteome</keyword>
<evidence type="ECO:0000313" key="11">
    <source>
        <dbReference type="Proteomes" id="UP000442535"/>
    </source>
</evidence>
<dbReference type="Pfam" id="PF00015">
    <property type="entry name" value="MCPsignal"/>
    <property type="match status" value="1"/>
</dbReference>
<keyword evidence="1 7" id="KW-0812">Transmembrane</keyword>
<feature type="domain" description="HAMP" evidence="9">
    <location>
        <begin position="231"/>
        <end position="283"/>
    </location>
</feature>
<dbReference type="RefSeq" id="WP_154545567.1">
    <property type="nucleotide sequence ID" value="NZ_JAQYQY010000006.1"/>
</dbReference>
<dbReference type="CDD" id="cd06225">
    <property type="entry name" value="HAMP"/>
    <property type="match status" value="1"/>
</dbReference>
<dbReference type="GO" id="GO:0007165">
    <property type="term" value="P:signal transduction"/>
    <property type="evidence" value="ECO:0007669"/>
    <property type="project" value="UniProtKB-KW"/>
</dbReference>
<dbReference type="PROSITE" id="PS50885">
    <property type="entry name" value="HAMP"/>
    <property type="match status" value="1"/>
</dbReference>
<dbReference type="InterPro" id="IPR004090">
    <property type="entry name" value="Chemotax_Me-accpt_rcpt"/>
</dbReference>
<evidence type="ECO:0000256" key="4">
    <source>
        <dbReference type="ARBA" id="ARBA00029447"/>
    </source>
</evidence>
<feature type="transmembrane region" description="Helical" evidence="7">
    <location>
        <begin position="33"/>
        <end position="58"/>
    </location>
</feature>
<evidence type="ECO:0000256" key="3">
    <source>
        <dbReference type="ARBA" id="ARBA00023224"/>
    </source>
</evidence>
<evidence type="ECO:0000313" key="10">
    <source>
        <dbReference type="EMBL" id="MST50178.1"/>
    </source>
</evidence>
<dbReference type="EMBL" id="VUMY01000014">
    <property type="protein sequence ID" value="MST50178.1"/>
    <property type="molecule type" value="Genomic_DNA"/>
</dbReference>
<dbReference type="Proteomes" id="UP000442535">
    <property type="component" value="Unassembled WGS sequence"/>
</dbReference>
<organism evidence="10 11">
    <name type="scientific">Mobiluncus porci</name>
    <dbReference type="NCBI Taxonomy" id="2652278"/>
    <lineage>
        <taxon>Bacteria</taxon>
        <taxon>Bacillati</taxon>
        <taxon>Actinomycetota</taxon>
        <taxon>Actinomycetes</taxon>
        <taxon>Actinomycetales</taxon>
        <taxon>Actinomycetaceae</taxon>
        <taxon>Mobiluncus</taxon>
    </lineage>
</organism>
<dbReference type="Pfam" id="PF00672">
    <property type="entry name" value="HAMP"/>
    <property type="match status" value="1"/>
</dbReference>
<evidence type="ECO:0000259" key="8">
    <source>
        <dbReference type="PROSITE" id="PS50111"/>
    </source>
</evidence>
<dbReference type="Gene3D" id="1.10.287.950">
    <property type="entry name" value="Methyl-accepting chemotaxis protein"/>
    <property type="match status" value="1"/>
</dbReference>
<evidence type="ECO:0000256" key="7">
    <source>
        <dbReference type="SAM" id="Phobius"/>
    </source>
</evidence>
<evidence type="ECO:0000256" key="5">
    <source>
        <dbReference type="PROSITE-ProRule" id="PRU00284"/>
    </source>
</evidence>
<proteinExistence type="inferred from homology"/>
<protein>
    <submittedName>
        <fullName evidence="10">Methyl-accepting chemotaxis protein</fullName>
    </submittedName>
</protein>
<accession>A0A7K0K439</accession>
<dbReference type="GO" id="GO:0004888">
    <property type="term" value="F:transmembrane signaling receptor activity"/>
    <property type="evidence" value="ECO:0007669"/>
    <property type="project" value="InterPro"/>
</dbReference>
<keyword evidence="7" id="KW-0472">Membrane</keyword>
<comment type="caution">
    <text evidence="10">The sequence shown here is derived from an EMBL/GenBank/DDBJ whole genome shotgun (WGS) entry which is preliminary data.</text>
</comment>
<name>A0A7K0K439_9ACTO</name>
<dbReference type="AlphaFoldDB" id="A0A7K0K439"/>
<dbReference type="SMART" id="SM00283">
    <property type="entry name" value="MA"/>
    <property type="match status" value="1"/>
</dbReference>
<dbReference type="GO" id="GO:0016020">
    <property type="term" value="C:membrane"/>
    <property type="evidence" value="ECO:0007669"/>
    <property type="project" value="InterPro"/>
</dbReference>
<evidence type="ECO:0000259" key="9">
    <source>
        <dbReference type="PROSITE" id="PS50885"/>
    </source>
</evidence>
<keyword evidence="3 5" id="KW-0807">Transducer</keyword>
<dbReference type="PANTHER" id="PTHR32089">
    <property type="entry name" value="METHYL-ACCEPTING CHEMOTAXIS PROTEIN MCPB"/>
    <property type="match status" value="1"/>
</dbReference>
<dbReference type="PRINTS" id="PR00260">
    <property type="entry name" value="CHEMTRNSDUCR"/>
</dbReference>
<dbReference type="GO" id="GO:0006935">
    <property type="term" value="P:chemotaxis"/>
    <property type="evidence" value="ECO:0007669"/>
    <property type="project" value="InterPro"/>
</dbReference>
<reference evidence="10 11" key="1">
    <citation type="submission" date="2019-08" db="EMBL/GenBank/DDBJ databases">
        <title>In-depth cultivation of the pig gut microbiome towards novel bacterial diversity and tailored functional studies.</title>
        <authorList>
            <person name="Wylensek D."/>
            <person name="Hitch T.C.A."/>
            <person name="Clavel T."/>
        </authorList>
    </citation>
    <scope>NUCLEOTIDE SEQUENCE [LARGE SCALE GENOMIC DNA]</scope>
    <source>
        <strain evidence="10 11">RF-GAM-744-WT-7</strain>
    </source>
</reference>
<dbReference type="PANTHER" id="PTHR32089:SF112">
    <property type="entry name" value="LYSOZYME-LIKE PROTEIN-RELATED"/>
    <property type="match status" value="1"/>
</dbReference>
<feature type="domain" description="Methyl-accepting transducer" evidence="8">
    <location>
        <begin position="288"/>
        <end position="521"/>
    </location>
</feature>
<evidence type="ECO:0000256" key="2">
    <source>
        <dbReference type="ARBA" id="ARBA00022989"/>
    </source>
</evidence>
<dbReference type="InterPro" id="IPR003660">
    <property type="entry name" value="HAMP_dom"/>
</dbReference>
<dbReference type="SUPFAM" id="SSF58104">
    <property type="entry name" value="Methyl-accepting chemotaxis protein (MCP) signaling domain"/>
    <property type="match status" value="1"/>
</dbReference>
<evidence type="ECO:0000256" key="6">
    <source>
        <dbReference type="SAM" id="MobiDB-lite"/>
    </source>
</evidence>
<sequence length="547" mass="57948">MTDGRKTLNKTENSTTQKPAKEHRRTTLLKRMLLGSLPIIIGVVSLSVLMILSGRIIFSQVNSFLNAATSVERMSVIESETYQVGKYQYAYAQSVLMGQANDNYAQLRDENLKLIEESLQLVGSFTTNPDDQAMLDDLMASTEKLGELIETSNTELNSSKGSNSDTLNNVLTKEISALVAKLDEFKPSLLAAREEAKSTLDAAIIRNIIIQVIAILVQGGIAVVLMGRIRRSIVRSVTSVEDSVRALSQGDLTHDAEVLSNDEVGDMSRAMNLTGATLREAFRASAEASQNVSSQSAEVTELTADTEGLAREATEQAAVVAGAAEQVSQSIQTIAAGSEQMGASIREISSNANEAARVSQEATAVAASTTETVDKLGKSSKAIDEVVHTITGIAEQTNLLALNATIEAARAGDAGKGFAVVAGEVKDLASETAKATEEITVKIAKIQEDTEGAIAAMKRISEIISQINDFQTTIAAAVEEQTATTQEMSRSVSEAAAGSANVAANITTYAESSAGAIEPLKMLGATATELKTKAEALTGKINQFKYE</sequence>
<dbReference type="PROSITE" id="PS50111">
    <property type="entry name" value="CHEMOTAXIS_TRANSDUC_2"/>
    <property type="match status" value="1"/>
</dbReference>
<dbReference type="SMART" id="SM00304">
    <property type="entry name" value="HAMP"/>
    <property type="match status" value="1"/>
</dbReference>
<gene>
    <name evidence="10" type="ORF">FYJ63_08010</name>
</gene>
<keyword evidence="2 7" id="KW-1133">Transmembrane helix</keyword>